<dbReference type="PANTHER" id="PTHR41786">
    <property type="entry name" value="MOTILITY ACCESSORY FACTOR MAF"/>
    <property type="match status" value="1"/>
</dbReference>
<proteinExistence type="predicted"/>
<evidence type="ECO:0000313" key="4">
    <source>
        <dbReference type="Proteomes" id="UP000198862"/>
    </source>
</evidence>
<organism evidence="3 4">
    <name type="scientific">Pseudoalteromonas denitrificans DSM 6059</name>
    <dbReference type="NCBI Taxonomy" id="1123010"/>
    <lineage>
        <taxon>Bacteria</taxon>
        <taxon>Pseudomonadati</taxon>
        <taxon>Pseudomonadota</taxon>
        <taxon>Gammaproteobacteria</taxon>
        <taxon>Alteromonadales</taxon>
        <taxon>Pseudoalteromonadaceae</taxon>
        <taxon>Pseudoalteromonas</taxon>
    </lineage>
</organism>
<dbReference type="Pfam" id="PF01973">
    <property type="entry name" value="MptE-like"/>
    <property type="match status" value="1"/>
</dbReference>
<dbReference type="Proteomes" id="UP000198862">
    <property type="component" value="Unassembled WGS sequence"/>
</dbReference>
<dbReference type="InterPro" id="IPR002826">
    <property type="entry name" value="MptE-like"/>
</dbReference>
<gene>
    <name evidence="3" type="ORF">SAMN02745724_01244</name>
</gene>
<accession>A0A1I1HR73</accession>
<name>A0A1I1HR73_9GAMM</name>
<feature type="domain" description="Glycosyltransferase Maf N-terminal" evidence="2">
    <location>
        <begin position="29"/>
        <end position="259"/>
    </location>
</feature>
<evidence type="ECO:0000259" key="1">
    <source>
        <dbReference type="Pfam" id="PF01973"/>
    </source>
</evidence>
<dbReference type="PANTHER" id="PTHR41786:SF1">
    <property type="entry name" value="6-HYDROXYMETHYLPTERIN DIPHOSPHOKINASE MPTE-LIKE DOMAIN-CONTAINING PROTEIN"/>
    <property type="match status" value="1"/>
</dbReference>
<keyword evidence="4" id="KW-1185">Reference proteome</keyword>
<evidence type="ECO:0000259" key="2">
    <source>
        <dbReference type="Pfam" id="PF20157"/>
    </source>
</evidence>
<dbReference type="STRING" id="1123010.SAMN02745724_01244"/>
<dbReference type="Gene3D" id="3.90.1480.10">
    <property type="entry name" value="Alpha-2,3-sialyltransferase"/>
    <property type="match status" value="1"/>
</dbReference>
<dbReference type="InterPro" id="IPR045376">
    <property type="entry name" value="Maf_N"/>
</dbReference>
<feature type="domain" description="6-hydroxymethylpterin diphosphokinase MptE-like" evidence="1">
    <location>
        <begin position="279"/>
        <end position="451"/>
    </location>
</feature>
<evidence type="ECO:0000313" key="3">
    <source>
        <dbReference type="EMBL" id="SFC24468.1"/>
    </source>
</evidence>
<dbReference type="AlphaFoldDB" id="A0A1I1HR73"/>
<reference evidence="3 4" key="1">
    <citation type="submission" date="2016-10" db="EMBL/GenBank/DDBJ databases">
        <authorList>
            <person name="de Groot N.N."/>
        </authorList>
    </citation>
    <scope>NUCLEOTIDE SEQUENCE [LARGE SCALE GENOMIC DNA]</scope>
    <source>
        <strain evidence="3 4">DSM 6059</strain>
    </source>
</reference>
<sequence>MTVPENNMKKENDSKSPDLNLLKQVLNMTFERNLLVLKEKFPQLYNRFYNYTPKEYALEMDPNGFINIAHKGGFMYHDDPKKLCNIQYVEYKVAPIKSVYSAKPIDPKEAPVHFEHLDFVNDLVLKADDLISKEASNKYDPPESFPVLLVLGTGLGYHLELLQKEDINHIHLYEPNNDLFYASLFIIDYGQLISTFEQPGKGISIEVGSSPDQFVENLHHLFSQIGQFRTGAMPVFCHYNDEVSDRALKQFFDSSTHFYAGFGFFEDEILSYNHTVQNLINKANLLPENFKMGDALDKPIFICGNGPSLDANIKFLKQAQDTCYIFCCGSAIYPLYKAGIVPDVHFEVERTEDVAGWIKLIDDPEFFKKVPIVAMNNVAPEVISLFSDAYLFLKPSDSGSDFLNSLDTKNYSGLMTLFGSNPLVGNGGLAFSTKVGFKNIHLVGLDVGYRDVKYHHSKDSAYYTEFDGKFATDRIGVKEVPANFGGTVFTETVYDHSRHVLEWVLRRPEYRNLNCFNCSDGAKIEGSIPKRTEEIDLTKLSKKVNFNLLLSQNAINNDYDVKLINKTSIDNSKKLFLEIDDIFHNKFKKTKPNLHQLINIFAAQQNRILTIIKHENKFVGRILLCSLNHMHVIVIGKLYTMKTKSSRDEYMKISLSMMVDYFKKMKKLYQAEVLNKLD</sequence>
<dbReference type="Pfam" id="PF20157">
    <property type="entry name" value="Maf_flag10_N"/>
    <property type="match status" value="1"/>
</dbReference>
<protein>
    <submittedName>
        <fullName evidence="3">Uncharacterized conserved protein</fullName>
    </submittedName>
</protein>
<dbReference type="EMBL" id="FOLO01000006">
    <property type="protein sequence ID" value="SFC24468.1"/>
    <property type="molecule type" value="Genomic_DNA"/>
</dbReference>